<proteinExistence type="predicted"/>
<protein>
    <submittedName>
        <fullName evidence="1">Uncharacterized protein</fullName>
    </submittedName>
</protein>
<keyword evidence="2" id="KW-1185">Reference proteome</keyword>
<organism evidence="1 2">
    <name type="scientific">Rahnella victoriana</name>
    <dbReference type="NCBI Taxonomy" id="1510570"/>
    <lineage>
        <taxon>Bacteria</taxon>
        <taxon>Pseudomonadati</taxon>
        <taxon>Pseudomonadota</taxon>
        <taxon>Gammaproteobacteria</taxon>
        <taxon>Enterobacterales</taxon>
        <taxon>Yersiniaceae</taxon>
        <taxon>Rahnella</taxon>
    </lineage>
</organism>
<sequence length="83" mass="9997">MKLLSNEFEYREWIVKDYLHLDEEFPSIFEPDELEREILRLAPKEFPCLAQLVENESDYPIQSVQFIYRSQVEGWAKLFGIIN</sequence>
<evidence type="ECO:0000313" key="2">
    <source>
        <dbReference type="Proteomes" id="UP000600307"/>
    </source>
</evidence>
<name>A0ABS0DQI7_9GAMM</name>
<evidence type="ECO:0000313" key="1">
    <source>
        <dbReference type="EMBL" id="MBF7956147.1"/>
    </source>
</evidence>
<accession>A0ABS0DQI7</accession>
<reference evidence="1 2" key="1">
    <citation type="submission" date="2020-11" db="EMBL/GenBank/DDBJ databases">
        <title>Taxonomic investigation of Rahnella spp.</title>
        <authorList>
            <person name="Lee S.D."/>
        </authorList>
    </citation>
    <scope>NUCLEOTIDE SEQUENCE [LARGE SCALE GENOMIC DNA]</scope>
    <source>
        <strain evidence="1 2">SAP-10</strain>
    </source>
</reference>
<dbReference type="RefSeq" id="WP_195817280.1">
    <property type="nucleotide sequence ID" value="NZ_JADOBH010000002.1"/>
</dbReference>
<dbReference type="Proteomes" id="UP000600307">
    <property type="component" value="Unassembled WGS sequence"/>
</dbReference>
<gene>
    <name evidence="1" type="ORF">IV431_11325</name>
</gene>
<comment type="caution">
    <text evidence="1">The sequence shown here is derived from an EMBL/GenBank/DDBJ whole genome shotgun (WGS) entry which is preliminary data.</text>
</comment>
<dbReference type="EMBL" id="JADOBH010000002">
    <property type="protein sequence ID" value="MBF7956147.1"/>
    <property type="molecule type" value="Genomic_DNA"/>
</dbReference>